<dbReference type="Gene3D" id="1.10.260.40">
    <property type="entry name" value="lambda repressor-like DNA-binding domains"/>
    <property type="match status" value="1"/>
</dbReference>
<dbReference type="PANTHER" id="PTHR40661:SF1">
    <property type="entry name" value="HTH CRO_C1-TYPE DOMAIN-CONTAINING PROTEIN"/>
    <property type="match status" value="1"/>
</dbReference>
<dbReference type="InterPro" id="IPR001387">
    <property type="entry name" value="Cro/C1-type_HTH"/>
</dbReference>
<keyword evidence="3" id="KW-0804">Transcription</keyword>
<evidence type="ECO:0000313" key="5">
    <source>
        <dbReference type="EMBL" id="DAF55579.1"/>
    </source>
</evidence>
<dbReference type="InterPro" id="IPR010982">
    <property type="entry name" value="Lambda_DNA-bd_dom_sf"/>
</dbReference>
<name>A0A8S5SXR8_9CAUD</name>
<evidence type="ECO:0000256" key="3">
    <source>
        <dbReference type="ARBA" id="ARBA00023163"/>
    </source>
</evidence>
<feature type="domain" description="HTH cro/C1-type" evidence="4">
    <location>
        <begin position="22"/>
        <end position="76"/>
    </location>
</feature>
<dbReference type="PANTHER" id="PTHR40661">
    <property type="match status" value="1"/>
</dbReference>
<sequence length="262" mass="30103">MVGRDKLTPLEIEMRLKIANELNRLKKMAKLSQQDIVKESGISQSTLSQYFSGKRLPSKTNSKKLADFFKVPIEQIDPRLDTTSSVVKNEIAQKIDKVVSKLDPEPYQRNVLTCAERQLEEQKQAKKRLTEVHEVTVQYFAYNYYDQPVSAGTGQYLNEVQIETIQLPVKVDADFVCPIYGDSMEPDYKSGDYVFVKLTVELPSGTVGVFDYEGEAYIKQLIIEKDKAYLRSFNKKYKDIPINSDSDFRIIGKVVDVYREEK</sequence>
<accession>A0A8S5SXR8</accession>
<dbReference type="CDD" id="cd00093">
    <property type="entry name" value="HTH_XRE"/>
    <property type="match status" value="1"/>
</dbReference>
<dbReference type="Pfam" id="PF00717">
    <property type="entry name" value="Peptidase_S24"/>
    <property type="match status" value="1"/>
</dbReference>
<keyword evidence="2" id="KW-0238">DNA-binding</keyword>
<evidence type="ECO:0000259" key="4">
    <source>
        <dbReference type="PROSITE" id="PS50943"/>
    </source>
</evidence>
<dbReference type="InterPro" id="IPR039418">
    <property type="entry name" value="LexA-like"/>
</dbReference>
<dbReference type="Gene3D" id="2.10.109.10">
    <property type="entry name" value="Umud Fragment, subunit A"/>
    <property type="match status" value="1"/>
</dbReference>
<dbReference type="GO" id="GO:0003677">
    <property type="term" value="F:DNA binding"/>
    <property type="evidence" value="ECO:0007669"/>
    <property type="project" value="UniProtKB-KW"/>
</dbReference>
<keyword evidence="1" id="KW-0805">Transcription regulation</keyword>
<dbReference type="SUPFAM" id="SSF51306">
    <property type="entry name" value="LexA/Signal peptidase"/>
    <property type="match status" value="1"/>
</dbReference>
<protein>
    <submittedName>
        <fullName evidence="5">Repressor protein CI</fullName>
    </submittedName>
</protein>
<dbReference type="Pfam" id="PF01381">
    <property type="entry name" value="HTH_3"/>
    <property type="match status" value="1"/>
</dbReference>
<evidence type="ECO:0000256" key="1">
    <source>
        <dbReference type="ARBA" id="ARBA00023015"/>
    </source>
</evidence>
<dbReference type="CDD" id="cd06529">
    <property type="entry name" value="S24_LexA-like"/>
    <property type="match status" value="1"/>
</dbReference>
<dbReference type="InterPro" id="IPR036286">
    <property type="entry name" value="LexA/Signal_pep-like_sf"/>
</dbReference>
<organism evidence="5">
    <name type="scientific">Siphoviridae sp. ctBtT10</name>
    <dbReference type="NCBI Taxonomy" id="2827805"/>
    <lineage>
        <taxon>Viruses</taxon>
        <taxon>Duplodnaviria</taxon>
        <taxon>Heunggongvirae</taxon>
        <taxon>Uroviricota</taxon>
        <taxon>Caudoviricetes</taxon>
    </lineage>
</organism>
<evidence type="ECO:0000256" key="2">
    <source>
        <dbReference type="ARBA" id="ARBA00023125"/>
    </source>
</evidence>
<dbReference type="InterPro" id="IPR015927">
    <property type="entry name" value="Peptidase_S24_S26A/B/C"/>
</dbReference>
<dbReference type="PROSITE" id="PS50943">
    <property type="entry name" value="HTH_CROC1"/>
    <property type="match status" value="1"/>
</dbReference>
<dbReference type="SUPFAM" id="SSF47413">
    <property type="entry name" value="lambda repressor-like DNA-binding domains"/>
    <property type="match status" value="1"/>
</dbReference>
<proteinExistence type="predicted"/>
<dbReference type="EMBL" id="BK032694">
    <property type="protein sequence ID" value="DAF55579.1"/>
    <property type="molecule type" value="Genomic_DNA"/>
</dbReference>
<reference evidence="5" key="1">
    <citation type="journal article" date="2021" name="Proc. Natl. Acad. Sci. U.S.A.">
        <title>A Catalog of Tens of Thousands of Viruses from Human Metagenomes Reveals Hidden Associations with Chronic Diseases.</title>
        <authorList>
            <person name="Tisza M.J."/>
            <person name="Buck C.B."/>
        </authorList>
    </citation>
    <scope>NUCLEOTIDE SEQUENCE</scope>
    <source>
        <strain evidence="5">CtBtT10</strain>
    </source>
</reference>
<dbReference type="SMART" id="SM00530">
    <property type="entry name" value="HTH_XRE"/>
    <property type="match status" value="1"/>
</dbReference>